<feature type="transmembrane region" description="Helical" evidence="6">
    <location>
        <begin position="350"/>
        <end position="370"/>
    </location>
</feature>
<dbReference type="PANTHER" id="PTHR30294">
    <property type="entry name" value="MEMBRANE COMPONENT OF ABC TRANSPORTER YHHJ-RELATED"/>
    <property type="match status" value="1"/>
</dbReference>
<feature type="transmembrane region" description="Helical" evidence="6">
    <location>
        <begin position="264"/>
        <end position="284"/>
    </location>
</feature>
<dbReference type="InterPro" id="IPR051449">
    <property type="entry name" value="ABC-2_transporter_component"/>
</dbReference>
<feature type="domain" description="ABC-2 type transporter transmembrane" evidence="7">
    <location>
        <begin position="23"/>
        <end position="369"/>
    </location>
</feature>
<gene>
    <name evidence="8" type="ORF">ERS852471_02443</name>
</gene>
<keyword evidence="4 6" id="KW-1133">Transmembrane helix</keyword>
<keyword evidence="3 6" id="KW-0812">Transmembrane</keyword>
<sequence>MANVWILFKNNLYISVVKKKVNFILTLVAPILILLLMGKILSFGGGNSLNIGIVDNDNTKTTEALVEFLQDTNFINVINMDENDINNKLAERTIFGVISFKEGYEEALFTGNEDKILITTTENDVDIKDIISDMLYPEVVNIRNLANVCESKQEYIEVLDSYKNDGEVKIERKPLSDLREDYLKSSIFVGFIIFFMLLRGSSGSLHYYEEKDENVFNRLFMAPVESYQYYLADLLSNYLVVFIQAIIGILGMKILGTNIGVSSGMLLLIMGVVGLVSVSLAICIRAFCNTYSEFNMIFNFLNIILIIVGGCFVPLDIMPKLVNNISYLTPTRWAMEAISDLQLGLGFKDIVPHIFIIILFAVVFFVIGSYKTTKSEKEFSII</sequence>
<keyword evidence="5 6" id="KW-0472">Membrane</keyword>
<name>A0A174IE40_9CLOT</name>
<dbReference type="Pfam" id="PF12698">
    <property type="entry name" value="ABC2_membrane_3"/>
    <property type="match status" value="1"/>
</dbReference>
<evidence type="ECO:0000313" key="8">
    <source>
        <dbReference type="EMBL" id="CUO84426.1"/>
    </source>
</evidence>
<feature type="transmembrane region" description="Helical" evidence="6">
    <location>
        <begin position="296"/>
        <end position="315"/>
    </location>
</feature>
<dbReference type="Proteomes" id="UP000095594">
    <property type="component" value="Unassembled WGS sequence"/>
</dbReference>
<dbReference type="RefSeq" id="WP_055266936.1">
    <property type="nucleotide sequence ID" value="NZ_CABIXQ010000017.1"/>
</dbReference>
<evidence type="ECO:0000256" key="1">
    <source>
        <dbReference type="ARBA" id="ARBA00004651"/>
    </source>
</evidence>
<organism evidence="8 9">
    <name type="scientific">Clostridium disporicum</name>
    <dbReference type="NCBI Taxonomy" id="84024"/>
    <lineage>
        <taxon>Bacteria</taxon>
        <taxon>Bacillati</taxon>
        <taxon>Bacillota</taxon>
        <taxon>Clostridia</taxon>
        <taxon>Eubacteriales</taxon>
        <taxon>Clostridiaceae</taxon>
        <taxon>Clostridium</taxon>
    </lineage>
</organism>
<comment type="subcellular location">
    <subcellularLocation>
        <location evidence="1">Cell membrane</location>
        <topology evidence="1">Multi-pass membrane protein</topology>
    </subcellularLocation>
</comment>
<reference evidence="8 9" key="1">
    <citation type="submission" date="2015-09" db="EMBL/GenBank/DDBJ databases">
        <authorList>
            <consortium name="Pathogen Informatics"/>
        </authorList>
    </citation>
    <scope>NUCLEOTIDE SEQUENCE [LARGE SCALE GENOMIC DNA]</scope>
    <source>
        <strain evidence="8 9">2789STDY5834856</strain>
    </source>
</reference>
<dbReference type="Gene3D" id="3.40.1710.10">
    <property type="entry name" value="abc type-2 transporter like domain"/>
    <property type="match status" value="1"/>
</dbReference>
<evidence type="ECO:0000256" key="2">
    <source>
        <dbReference type="ARBA" id="ARBA00022475"/>
    </source>
</evidence>
<dbReference type="EMBL" id="CYZX01000017">
    <property type="protein sequence ID" value="CUO84426.1"/>
    <property type="molecule type" value="Genomic_DNA"/>
</dbReference>
<evidence type="ECO:0000256" key="5">
    <source>
        <dbReference type="ARBA" id="ARBA00023136"/>
    </source>
</evidence>
<dbReference type="AlphaFoldDB" id="A0A174IE40"/>
<dbReference type="OrthoDB" id="266913at2"/>
<feature type="transmembrane region" description="Helical" evidence="6">
    <location>
        <begin position="229"/>
        <end position="252"/>
    </location>
</feature>
<evidence type="ECO:0000256" key="6">
    <source>
        <dbReference type="SAM" id="Phobius"/>
    </source>
</evidence>
<evidence type="ECO:0000256" key="3">
    <source>
        <dbReference type="ARBA" id="ARBA00022692"/>
    </source>
</evidence>
<feature type="transmembrane region" description="Helical" evidence="6">
    <location>
        <begin position="21"/>
        <end position="41"/>
    </location>
</feature>
<dbReference type="GO" id="GO:0005886">
    <property type="term" value="C:plasma membrane"/>
    <property type="evidence" value="ECO:0007669"/>
    <property type="project" value="UniProtKB-SubCell"/>
</dbReference>
<dbReference type="GO" id="GO:0140359">
    <property type="term" value="F:ABC-type transporter activity"/>
    <property type="evidence" value="ECO:0007669"/>
    <property type="project" value="InterPro"/>
</dbReference>
<keyword evidence="2" id="KW-1003">Cell membrane</keyword>
<evidence type="ECO:0000256" key="4">
    <source>
        <dbReference type="ARBA" id="ARBA00022989"/>
    </source>
</evidence>
<feature type="transmembrane region" description="Helical" evidence="6">
    <location>
        <begin position="187"/>
        <end position="208"/>
    </location>
</feature>
<proteinExistence type="predicted"/>
<evidence type="ECO:0000313" key="9">
    <source>
        <dbReference type="Proteomes" id="UP000095594"/>
    </source>
</evidence>
<dbReference type="InterPro" id="IPR013525">
    <property type="entry name" value="ABC2_TM"/>
</dbReference>
<evidence type="ECO:0000259" key="7">
    <source>
        <dbReference type="Pfam" id="PF12698"/>
    </source>
</evidence>
<accession>A0A174IE40</accession>
<protein>
    <submittedName>
        <fullName evidence="8">ABC-type multidrug transport system, permease component</fullName>
    </submittedName>
</protein>
<dbReference type="PANTHER" id="PTHR30294:SF45">
    <property type="entry name" value="LINEARMYCIN RESISTANCE PERMEASE PROTEIN LNRN"/>
    <property type="match status" value="1"/>
</dbReference>